<dbReference type="Gene3D" id="3.20.20.100">
    <property type="entry name" value="NADP-dependent oxidoreductase domain"/>
    <property type="match status" value="1"/>
</dbReference>
<reference evidence="2" key="1">
    <citation type="submission" date="2016-06" db="UniProtKB">
        <authorList>
            <consortium name="WormBaseParasite"/>
        </authorList>
    </citation>
    <scope>IDENTIFICATION</scope>
</reference>
<dbReference type="PROSITE" id="PS00062">
    <property type="entry name" value="ALDOKETO_REDUCTASE_2"/>
    <property type="match status" value="1"/>
</dbReference>
<dbReference type="InterPro" id="IPR023210">
    <property type="entry name" value="NADP_OxRdtase_dom"/>
</dbReference>
<accession>A0A183H9A9</accession>
<dbReference type="PANTHER" id="PTHR11732">
    <property type="entry name" value="ALDO/KETO REDUCTASE"/>
    <property type="match status" value="1"/>
</dbReference>
<evidence type="ECO:0000313" key="2">
    <source>
        <dbReference type="WBParaSite" id="OFLC_0000407001-mRNA-1"/>
    </source>
</evidence>
<sequence length="234" mass="27631">LKIDDGKALKFEVVGTRNRAKEVEGQLCQSLEKLRINYADLYLIHMPTSFDVIIWMRQRFHFLRGMEDVFKKGLTKAIGVSNFSIKQIERVKSQLLRKIIMFRNRTVIFHEYSIWTSFFKFCVILGECHLYLPQFALHEVCKNHDISLTSSASFESPGRVDYEVPNREYLIERDIAVIPKSVKEHGVKENFEIFDFELTESEVKGCKNVKHCQHLFLFDYMTNHPEDPFKDERK</sequence>
<feature type="domain" description="NADP-dependent oxidoreductase" evidence="1">
    <location>
        <begin position="15"/>
        <end position="109"/>
    </location>
</feature>
<dbReference type="GO" id="GO:0016491">
    <property type="term" value="F:oxidoreductase activity"/>
    <property type="evidence" value="ECO:0007669"/>
    <property type="project" value="InterPro"/>
</dbReference>
<dbReference type="SUPFAM" id="SSF51430">
    <property type="entry name" value="NAD(P)-linked oxidoreductase"/>
    <property type="match status" value="1"/>
</dbReference>
<dbReference type="InterPro" id="IPR020471">
    <property type="entry name" value="AKR"/>
</dbReference>
<dbReference type="AlphaFoldDB" id="A0A183H9A9"/>
<dbReference type="InterPro" id="IPR018170">
    <property type="entry name" value="Aldo/ket_reductase_CS"/>
</dbReference>
<protein>
    <submittedName>
        <fullName evidence="2">Aldo_ket_red domain-containing protein</fullName>
    </submittedName>
</protein>
<evidence type="ECO:0000259" key="1">
    <source>
        <dbReference type="Pfam" id="PF00248"/>
    </source>
</evidence>
<name>A0A183H9A9_9BILA</name>
<dbReference type="InterPro" id="IPR036812">
    <property type="entry name" value="NAD(P)_OxRdtase_dom_sf"/>
</dbReference>
<dbReference type="STRING" id="387005.A0A183H9A9"/>
<dbReference type="WBParaSite" id="OFLC_0000407001-mRNA-1">
    <property type="protein sequence ID" value="OFLC_0000407001-mRNA-1"/>
    <property type="gene ID" value="OFLC_0000407001"/>
</dbReference>
<dbReference type="PRINTS" id="PR00069">
    <property type="entry name" value="ALDKETRDTASE"/>
</dbReference>
<organism evidence="2">
    <name type="scientific">Onchocerca flexuosa</name>
    <dbReference type="NCBI Taxonomy" id="387005"/>
    <lineage>
        <taxon>Eukaryota</taxon>
        <taxon>Metazoa</taxon>
        <taxon>Ecdysozoa</taxon>
        <taxon>Nematoda</taxon>
        <taxon>Chromadorea</taxon>
        <taxon>Rhabditida</taxon>
        <taxon>Spirurina</taxon>
        <taxon>Spiruromorpha</taxon>
        <taxon>Filarioidea</taxon>
        <taxon>Onchocercidae</taxon>
        <taxon>Onchocerca</taxon>
    </lineage>
</organism>
<dbReference type="Pfam" id="PF00248">
    <property type="entry name" value="Aldo_ket_red"/>
    <property type="match status" value="1"/>
</dbReference>
<proteinExistence type="predicted"/>